<protein>
    <submittedName>
        <fullName evidence="1">GrpB family protein</fullName>
    </submittedName>
</protein>
<proteinExistence type="predicted"/>
<accession>A0ACD5A9S2</accession>
<dbReference type="Proteomes" id="UP001432251">
    <property type="component" value="Chromosome"/>
</dbReference>
<organism evidence="1 2">
    <name type="scientific">Streptomyces citrinus</name>
    <dbReference type="NCBI Taxonomy" id="3118173"/>
    <lineage>
        <taxon>Bacteria</taxon>
        <taxon>Bacillati</taxon>
        <taxon>Actinomycetota</taxon>
        <taxon>Actinomycetes</taxon>
        <taxon>Kitasatosporales</taxon>
        <taxon>Streptomycetaceae</taxon>
        <taxon>Streptomyces</taxon>
    </lineage>
</organism>
<reference evidence="1" key="1">
    <citation type="journal article" date="2025" name="Int. J. Syst. Evol. Microbiol.">
        <title>Streptomyces citrinus sp. nov., with yellow diffusible pigment.</title>
        <authorList>
            <person name="He Y."/>
            <person name="Yang E."/>
            <person name="Xu J."/>
            <person name="Sun Y."/>
            <person name="Sun L."/>
        </authorList>
    </citation>
    <scope>NUCLEOTIDE SEQUENCE</scope>
    <source>
        <strain evidence="1">Q6</strain>
    </source>
</reference>
<sequence length="195" mass="21358">MALAEKPVVVPHDPAWEAGGRRLCAELTAALGPLAVRVDHIGSTSVPGMAAKDVYDVQVSVADLDAAADAFETPLAVLGFVRSPYLRDHVPAEREGREDPADWAKRYWSRRTADAPHVNLHVRRVGSPNERLALLFRDWLRATPQAVPAYARFKYVLAGAVADTGTYADVKDPVVDLVVVVAEQWAERTGWHPHP</sequence>
<evidence type="ECO:0000313" key="1">
    <source>
        <dbReference type="EMBL" id="WWQ63962.1"/>
    </source>
</evidence>
<dbReference type="EMBL" id="CP146022">
    <property type="protein sequence ID" value="WWQ63962.1"/>
    <property type="molecule type" value="Genomic_DNA"/>
</dbReference>
<name>A0ACD5A9S2_9ACTN</name>
<keyword evidence="2" id="KW-1185">Reference proteome</keyword>
<evidence type="ECO:0000313" key="2">
    <source>
        <dbReference type="Proteomes" id="UP001432251"/>
    </source>
</evidence>
<gene>
    <name evidence="1" type="ORF">V2W30_11805</name>
</gene>